<dbReference type="OrthoDB" id="5949386at2"/>
<dbReference type="InterPro" id="IPR014710">
    <property type="entry name" value="RmlC-like_jellyroll"/>
</dbReference>
<name>A0A1I1FV02_9GAMM</name>
<dbReference type="AlphaFoldDB" id="A0A1I1FV02"/>
<evidence type="ECO:0000259" key="6">
    <source>
        <dbReference type="PROSITE" id="PS01124"/>
    </source>
</evidence>
<evidence type="ECO:0000256" key="5">
    <source>
        <dbReference type="ARBA" id="ARBA00023163"/>
    </source>
</evidence>
<feature type="domain" description="HTH araC/xylS-type" evidence="6">
    <location>
        <begin position="168"/>
        <end position="268"/>
    </location>
</feature>
<evidence type="ECO:0000256" key="1">
    <source>
        <dbReference type="ARBA" id="ARBA00022491"/>
    </source>
</evidence>
<dbReference type="CDD" id="cd06124">
    <property type="entry name" value="cupin_NimR-like_N"/>
    <property type="match status" value="1"/>
</dbReference>
<keyword evidence="1" id="KW-0678">Repressor</keyword>
<dbReference type="InterPro" id="IPR009057">
    <property type="entry name" value="Homeodomain-like_sf"/>
</dbReference>
<organism evidence="7 8">
    <name type="scientific">Pseudoalteromonas denitrificans DSM 6059</name>
    <dbReference type="NCBI Taxonomy" id="1123010"/>
    <lineage>
        <taxon>Bacteria</taxon>
        <taxon>Pseudomonadati</taxon>
        <taxon>Pseudomonadota</taxon>
        <taxon>Gammaproteobacteria</taxon>
        <taxon>Alteromonadales</taxon>
        <taxon>Pseudoalteromonadaceae</taxon>
        <taxon>Pseudoalteromonas</taxon>
    </lineage>
</organism>
<dbReference type="PROSITE" id="PS01124">
    <property type="entry name" value="HTH_ARAC_FAMILY_2"/>
    <property type="match status" value="1"/>
</dbReference>
<dbReference type="Pfam" id="PF02311">
    <property type="entry name" value="AraC_binding"/>
    <property type="match status" value="1"/>
</dbReference>
<dbReference type="InterPro" id="IPR018060">
    <property type="entry name" value="HTH_AraC"/>
</dbReference>
<dbReference type="GO" id="GO:0003700">
    <property type="term" value="F:DNA-binding transcription factor activity"/>
    <property type="evidence" value="ECO:0007669"/>
    <property type="project" value="InterPro"/>
</dbReference>
<evidence type="ECO:0000313" key="7">
    <source>
        <dbReference type="EMBL" id="SFC00820.1"/>
    </source>
</evidence>
<dbReference type="InterPro" id="IPR020449">
    <property type="entry name" value="Tscrpt_reg_AraC-type_HTH"/>
</dbReference>
<dbReference type="PROSITE" id="PS00041">
    <property type="entry name" value="HTH_ARAC_FAMILY_1"/>
    <property type="match status" value="1"/>
</dbReference>
<evidence type="ECO:0000313" key="8">
    <source>
        <dbReference type="Proteomes" id="UP000198862"/>
    </source>
</evidence>
<dbReference type="PANTHER" id="PTHR11019:SF199">
    <property type="entry name" value="HTH-TYPE TRANSCRIPTIONAL REGULATOR NIMR"/>
    <property type="match status" value="1"/>
</dbReference>
<reference evidence="7 8" key="1">
    <citation type="submission" date="2016-10" db="EMBL/GenBank/DDBJ databases">
        <authorList>
            <person name="de Groot N.N."/>
        </authorList>
    </citation>
    <scope>NUCLEOTIDE SEQUENCE [LARGE SCALE GENOMIC DNA]</scope>
    <source>
        <strain evidence="7 8">DSM 6059</strain>
    </source>
</reference>
<keyword evidence="5" id="KW-0804">Transcription</keyword>
<dbReference type="Gene3D" id="2.60.120.10">
    <property type="entry name" value="Jelly Rolls"/>
    <property type="match status" value="1"/>
</dbReference>
<dbReference type="PANTHER" id="PTHR11019">
    <property type="entry name" value="HTH-TYPE TRANSCRIPTIONAL REGULATOR NIMR"/>
    <property type="match status" value="1"/>
</dbReference>
<evidence type="ECO:0000256" key="3">
    <source>
        <dbReference type="ARBA" id="ARBA00023125"/>
    </source>
</evidence>
<dbReference type="Proteomes" id="UP000198862">
    <property type="component" value="Unassembled WGS sequence"/>
</dbReference>
<dbReference type="RefSeq" id="WP_091979977.1">
    <property type="nucleotide sequence ID" value="NZ_FOLO01000003.1"/>
</dbReference>
<dbReference type="FunFam" id="1.10.10.60:FF:000132">
    <property type="entry name" value="AraC family transcriptional regulator"/>
    <property type="match status" value="1"/>
</dbReference>
<evidence type="ECO:0000256" key="2">
    <source>
        <dbReference type="ARBA" id="ARBA00023015"/>
    </source>
</evidence>
<dbReference type="PRINTS" id="PR00032">
    <property type="entry name" value="HTHARAC"/>
</dbReference>
<dbReference type="SUPFAM" id="SSF46689">
    <property type="entry name" value="Homeodomain-like"/>
    <property type="match status" value="1"/>
</dbReference>
<keyword evidence="3 7" id="KW-0238">DNA-binding</keyword>
<gene>
    <name evidence="7" type="ORF">SAMN02745724_00703</name>
</gene>
<proteinExistence type="predicted"/>
<dbReference type="SUPFAM" id="SSF51182">
    <property type="entry name" value="RmlC-like cupins"/>
    <property type="match status" value="1"/>
</dbReference>
<dbReference type="Gene3D" id="1.10.10.60">
    <property type="entry name" value="Homeodomain-like"/>
    <property type="match status" value="1"/>
</dbReference>
<evidence type="ECO:0000256" key="4">
    <source>
        <dbReference type="ARBA" id="ARBA00023159"/>
    </source>
</evidence>
<dbReference type="GO" id="GO:0043565">
    <property type="term" value="F:sequence-specific DNA binding"/>
    <property type="evidence" value="ECO:0007669"/>
    <property type="project" value="InterPro"/>
</dbReference>
<sequence length="270" mass="30836">MTVSLSNQTKSKWLKLSRNKSYDVLPRPVVPLIGEFRAMTQIQTHSHIWSQLAYSCKGVMHIETNEGVFVIPPEQALWLPPNIEHQHFCRTAVSYRSLHIDPTWSDILGNCVKPLTVDPLLKALILEVSNWGKDYTETAQTNRLLRVLLDRLAQAPSNELFIPKINDKRLLPIVESLNHDPSNKLTIEEWAEIVGASSRTLNRLFNKSYGMGFSRWKQKIRILKSLEMINSNMNLSDIAFSLGYESTSSFITGFKKQLGCSPKRYALKTH</sequence>
<accession>A0A1I1FV02</accession>
<dbReference type="InterPro" id="IPR018062">
    <property type="entry name" value="HTH_AraC-typ_CS"/>
</dbReference>
<dbReference type="EMBL" id="FOLO01000003">
    <property type="protein sequence ID" value="SFC00820.1"/>
    <property type="molecule type" value="Genomic_DNA"/>
</dbReference>
<keyword evidence="8" id="KW-1185">Reference proteome</keyword>
<dbReference type="STRING" id="1123010.SAMN02745724_00703"/>
<keyword evidence="2" id="KW-0805">Transcription regulation</keyword>
<dbReference type="InterPro" id="IPR011051">
    <property type="entry name" value="RmlC_Cupin_sf"/>
</dbReference>
<dbReference type="SMART" id="SM00342">
    <property type="entry name" value="HTH_ARAC"/>
    <property type="match status" value="1"/>
</dbReference>
<dbReference type="Pfam" id="PF12833">
    <property type="entry name" value="HTH_18"/>
    <property type="match status" value="1"/>
</dbReference>
<protein>
    <submittedName>
        <fullName evidence="7">AraC-type DNA-binding protein</fullName>
    </submittedName>
</protein>
<dbReference type="InterPro" id="IPR003313">
    <property type="entry name" value="AraC-bd"/>
</dbReference>
<keyword evidence="4" id="KW-0010">Activator</keyword>